<evidence type="ECO:0000313" key="2">
    <source>
        <dbReference type="Proteomes" id="UP000693946"/>
    </source>
</evidence>
<dbReference type="AlphaFoldDB" id="A0AAV6PXB3"/>
<proteinExistence type="predicted"/>
<reference evidence="1 2" key="1">
    <citation type="journal article" date="2021" name="Sci. Rep.">
        <title>Chromosome anchoring in Senegalese sole (Solea senegalensis) reveals sex-associated markers and genome rearrangements in flatfish.</title>
        <authorList>
            <person name="Guerrero-Cozar I."/>
            <person name="Gomez-Garrido J."/>
            <person name="Berbel C."/>
            <person name="Martinez-Blanch J.F."/>
            <person name="Alioto T."/>
            <person name="Claros M.G."/>
            <person name="Gagnaire P.A."/>
            <person name="Manchado M."/>
        </authorList>
    </citation>
    <scope>NUCLEOTIDE SEQUENCE [LARGE SCALE GENOMIC DNA]</scope>
    <source>
        <strain evidence="1">Sse05_10M</strain>
    </source>
</reference>
<organism evidence="1 2">
    <name type="scientific">Solea senegalensis</name>
    <name type="common">Senegalese sole</name>
    <dbReference type="NCBI Taxonomy" id="28829"/>
    <lineage>
        <taxon>Eukaryota</taxon>
        <taxon>Metazoa</taxon>
        <taxon>Chordata</taxon>
        <taxon>Craniata</taxon>
        <taxon>Vertebrata</taxon>
        <taxon>Euteleostomi</taxon>
        <taxon>Actinopterygii</taxon>
        <taxon>Neopterygii</taxon>
        <taxon>Teleostei</taxon>
        <taxon>Neoteleostei</taxon>
        <taxon>Acanthomorphata</taxon>
        <taxon>Carangaria</taxon>
        <taxon>Pleuronectiformes</taxon>
        <taxon>Pleuronectoidei</taxon>
        <taxon>Soleidae</taxon>
        <taxon>Solea</taxon>
    </lineage>
</organism>
<dbReference type="Proteomes" id="UP000693946">
    <property type="component" value="Linkage Group LG8"/>
</dbReference>
<name>A0AAV6PXB3_SOLSE</name>
<accession>A0AAV6PXB3</accession>
<evidence type="ECO:0000313" key="1">
    <source>
        <dbReference type="EMBL" id="KAG7479260.1"/>
    </source>
</evidence>
<sequence>MGWDGESEREKESNRSVVVDACAAASHSSASCRLERHHAVFVLVLTDPAVASGSAAEKKIYRSYEVNYSFFSRSRSSDLPTDCLDETGVEDYGRARSSLCVDMLRDAEEVLPEAIDETFSVGTILLGKSLVTAEPALMVMTLIHLEDVEPSNLLQKQEPDSRELPSRLHVSVFTGFLFCFHSSPTDFEEELLEQNLASAQEGDIRLMRVACAVSECQQRRKTVMSRADV</sequence>
<dbReference type="EMBL" id="JAGKHQ010000020">
    <property type="protein sequence ID" value="KAG7479260.1"/>
    <property type="molecule type" value="Genomic_DNA"/>
</dbReference>
<protein>
    <submittedName>
        <fullName evidence="1">Uncharacterized protein</fullName>
    </submittedName>
</protein>
<gene>
    <name evidence="1" type="ORF">JOB18_021805</name>
</gene>
<keyword evidence="2" id="KW-1185">Reference proteome</keyword>
<comment type="caution">
    <text evidence="1">The sequence shown here is derived from an EMBL/GenBank/DDBJ whole genome shotgun (WGS) entry which is preliminary data.</text>
</comment>